<dbReference type="SUPFAM" id="SSF103473">
    <property type="entry name" value="MFS general substrate transporter"/>
    <property type="match status" value="1"/>
</dbReference>
<comment type="similarity">
    <text evidence="2 10">Belongs to the major facilitator superfamily. Proton-dependent oligopeptide transporter (POT/PTR) (TC 2.A.17) family.</text>
</comment>
<keyword evidence="5 10" id="KW-0812">Transmembrane</keyword>
<evidence type="ECO:0000256" key="2">
    <source>
        <dbReference type="ARBA" id="ARBA00005982"/>
    </source>
</evidence>
<evidence type="ECO:0000256" key="7">
    <source>
        <dbReference type="ARBA" id="ARBA00023136"/>
    </source>
</evidence>
<gene>
    <name evidence="12" type="ORF">BMR96_08375</name>
</gene>
<evidence type="ECO:0000256" key="5">
    <source>
        <dbReference type="ARBA" id="ARBA00022692"/>
    </source>
</evidence>
<dbReference type="InterPro" id="IPR036259">
    <property type="entry name" value="MFS_trans_sf"/>
</dbReference>
<feature type="transmembrane region" description="Helical" evidence="11">
    <location>
        <begin position="452"/>
        <end position="474"/>
    </location>
</feature>
<evidence type="ECO:0000313" key="13">
    <source>
        <dbReference type="Proteomes" id="UP000192288"/>
    </source>
</evidence>
<dbReference type="Pfam" id="PF00854">
    <property type="entry name" value="PTR2"/>
    <property type="match status" value="1"/>
</dbReference>
<comment type="subcellular location">
    <subcellularLocation>
        <location evidence="1">Cell membrane</location>
        <topology evidence="1">Multi-pass membrane protein</topology>
    </subcellularLocation>
    <subcellularLocation>
        <location evidence="10">Membrane</location>
        <topology evidence="10">Multi-pass membrane protein</topology>
    </subcellularLocation>
</comment>
<dbReference type="AlphaFoldDB" id="A0A1X0VBZ0"/>
<feature type="transmembrane region" description="Helical" evidence="11">
    <location>
        <begin position="282"/>
        <end position="298"/>
    </location>
</feature>
<dbReference type="GO" id="GO:0015333">
    <property type="term" value="F:peptide:proton symporter activity"/>
    <property type="evidence" value="ECO:0007669"/>
    <property type="project" value="UniProtKB-ARBA"/>
</dbReference>
<dbReference type="InterPro" id="IPR018456">
    <property type="entry name" value="PTR2_symporter_CS"/>
</dbReference>
<feature type="transmembrane region" description="Helical" evidence="11">
    <location>
        <begin position="146"/>
        <end position="166"/>
    </location>
</feature>
<name>A0A1X0VBZ0_LEUPS</name>
<dbReference type="Gene3D" id="1.20.1250.20">
    <property type="entry name" value="MFS general substrate transporter like domains"/>
    <property type="match status" value="1"/>
</dbReference>
<evidence type="ECO:0000256" key="10">
    <source>
        <dbReference type="RuleBase" id="RU003755"/>
    </source>
</evidence>
<dbReference type="InterPro" id="IPR050171">
    <property type="entry name" value="MFS_Transporters"/>
</dbReference>
<dbReference type="PANTHER" id="PTHR23517">
    <property type="entry name" value="RESISTANCE PROTEIN MDTM, PUTATIVE-RELATED-RELATED"/>
    <property type="match status" value="1"/>
</dbReference>
<reference evidence="12 13" key="1">
    <citation type="journal article" date="2017" name="Front. Microbiol.">
        <title>Genomic Characterization of Dairy Associated Leuconostoc Species and Diversity of Leuconostocs in Undefined Mixed Mesophilic Starter Cultures.</title>
        <authorList>
            <person name="Frantzen C.A."/>
            <person name="Kot W."/>
            <person name="Pedersen T.B."/>
            <person name="Ardo Y.M."/>
            <person name="Broadbent J.R."/>
            <person name="Neve H."/>
            <person name="Hansen L.H."/>
            <person name="Dal Bello F."/>
            <person name="Ostlie H.M."/>
            <person name="Kleppen H.P."/>
            <person name="Vogensen F.K."/>
            <person name="Holo H."/>
        </authorList>
    </citation>
    <scope>NUCLEOTIDE SEQUENCE [LARGE SCALE GENOMIC DNA]</scope>
    <source>
        <strain evidence="12 13">LMGCF08</strain>
    </source>
</reference>
<feature type="transmembrane region" description="Helical" evidence="11">
    <location>
        <begin position="27"/>
        <end position="44"/>
    </location>
</feature>
<feature type="transmembrane region" description="Helical" evidence="11">
    <location>
        <begin position="108"/>
        <end position="125"/>
    </location>
</feature>
<dbReference type="EMBL" id="MPLS01000037">
    <property type="protein sequence ID" value="ORI97218.1"/>
    <property type="molecule type" value="Genomic_DNA"/>
</dbReference>
<feature type="transmembrane region" description="Helical" evidence="11">
    <location>
        <begin position="249"/>
        <end position="270"/>
    </location>
</feature>
<feature type="transmembrane region" description="Helical" evidence="11">
    <location>
        <begin position="323"/>
        <end position="344"/>
    </location>
</feature>
<evidence type="ECO:0000256" key="1">
    <source>
        <dbReference type="ARBA" id="ARBA00004651"/>
    </source>
</evidence>
<feature type="transmembrane region" description="Helical" evidence="11">
    <location>
        <begin position="426"/>
        <end position="446"/>
    </location>
</feature>
<dbReference type="InterPro" id="IPR000109">
    <property type="entry name" value="POT_fam"/>
</dbReference>
<dbReference type="PANTHER" id="PTHR23517:SF15">
    <property type="entry name" value="PROTON-DEPENDENT OLIGOPEPTIDE FAMILY TRANSPORT PROTEIN"/>
    <property type="match status" value="1"/>
</dbReference>
<accession>A0A1X0VBZ0</accession>
<evidence type="ECO:0000256" key="3">
    <source>
        <dbReference type="ARBA" id="ARBA00022448"/>
    </source>
</evidence>
<dbReference type="InterPro" id="IPR005279">
    <property type="entry name" value="Dipep/tripep_permease"/>
</dbReference>
<dbReference type="GO" id="GO:0005886">
    <property type="term" value="C:plasma membrane"/>
    <property type="evidence" value="ECO:0007669"/>
    <property type="project" value="UniProtKB-SubCell"/>
</dbReference>
<evidence type="ECO:0000256" key="9">
    <source>
        <dbReference type="ARBA" id="ARBA00069644"/>
    </source>
</evidence>
<evidence type="ECO:0000313" key="12">
    <source>
        <dbReference type="EMBL" id="ORI97218.1"/>
    </source>
</evidence>
<dbReference type="RefSeq" id="WP_080519263.1">
    <property type="nucleotide sequence ID" value="NZ_MPLS01000037.1"/>
</dbReference>
<keyword evidence="7 11" id="KW-0472">Membrane</keyword>
<feature type="transmembrane region" description="Helical" evidence="11">
    <location>
        <begin position="87"/>
        <end position="102"/>
    </location>
</feature>
<dbReference type="PROSITE" id="PS01023">
    <property type="entry name" value="PTR2_2"/>
    <property type="match status" value="1"/>
</dbReference>
<dbReference type="CDD" id="cd17346">
    <property type="entry name" value="MFS_DtpA_like"/>
    <property type="match status" value="1"/>
</dbReference>
<keyword evidence="6 11" id="KW-1133">Transmembrane helix</keyword>
<dbReference type="GO" id="GO:0042937">
    <property type="term" value="F:tripeptide transmembrane transporter activity"/>
    <property type="evidence" value="ECO:0007669"/>
    <property type="project" value="UniProtKB-ARBA"/>
</dbReference>
<protein>
    <recommendedName>
        <fullName evidence="9">Di-/tripeptide transporter</fullName>
    </recommendedName>
</protein>
<evidence type="ECO:0000256" key="8">
    <source>
        <dbReference type="ARBA" id="ARBA00059575"/>
    </source>
</evidence>
<proteinExistence type="inferred from homology"/>
<dbReference type="eggNOG" id="COG3104">
    <property type="taxonomic scope" value="Bacteria"/>
</dbReference>
<evidence type="ECO:0000256" key="11">
    <source>
        <dbReference type="SAM" id="Phobius"/>
    </source>
</evidence>
<feature type="transmembrane region" description="Helical" evidence="11">
    <location>
        <begin position="224"/>
        <end position="243"/>
    </location>
</feature>
<keyword evidence="3 10" id="KW-0813">Transport</keyword>
<dbReference type="Proteomes" id="UP000192288">
    <property type="component" value="Unassembled WGS sequence"/>
</dbReference>
<feature type="transmembrane region" description="Helical" evidence="11">
    <location>
        <begin position="356"/>
        <end position="377"/>
    </location>
</feature>
<dbReference type="NCBIfam" id="TIGR00924">
    <property type="entry name" value="yjdL_sub1_fam"/>
    <property type="match status" value="1"/>
</dbReference>
<feature type="transmembrane region" description="Helical" evidence="11">
    <location>
        <begin position="56"/>
        <end position="78"/>
    </location>
</feature>
<comment type="function">
    <text evidence="8">Proton-dependent uptake of di- or tri-peptides.</text>
</comment>
<feature type="transmembrane region" description="Helical" evidence="11">
    <location>
        <begin position="172"/>
        <end position="191"/>
    </location>
</feature>
<sequence>MKVKEKQFLGQPRGLLTLFMTEMWERFSYYGMRAILLYYMWSLIADGQLNVSRATAASIMAIYASMVYLTGAIGGFVADRILGPRRTVFWGGVLIMAGHIALSTPFGAKALFLSVILIVLGTGFLKPNVSTLVGSLYSDDDKRRDAGFSIFVFGINLGGFVAPLLVGKAQEMAGYHVGFSLAAIGMFIGLIQYHFGANKNLSATTMQPSDPLSENEIKPLLTKIIMGVTALILIIVGMILVGWNSLPDFINLLTLVAILIPVTYFITMISSKKVTKSERSRVIAYIPLFLAAVLFWAIEEQGAIVLATFAAERVDLSFFPASWFQSLNPFFIMLYTPFFAVLWSKWQKQPTSPMKFAIGLMFAGSSFLLMAVPGSLFGTDVKVSPFWLVGSWALVIVGEMLISPVGLSVTTKLAPKAFNSQMMSMWFLSSAVGSALNAQLVTLYSAKNEVGYFFWFGSGTIVLGNVLVFLSHYIHRLMQGIN</sequence>
<keyword evidence="4" id="KW-1003">Cell membrane</keyword>
<feature type="transmembrane region" description="Helical" evidence="11">
    <location>
        <begin position="389"/>
        <end position="414"/>
    </location>
</feature>
<organism evidence="12 13">
    <name type="scientific">Leuconostoc pseudomesenteroides</name>
    <dbReference type="NCBI Taxonomy" id="33968"/>
    <lineage>
        <taxon>Bacteria</taxon>
        <taxon>Bacillati</taxon>
        <taxon>Bacillota</taxon>
        <taxon>Bacilli</taxon>
        <taxon>Lactobacillales</taxon>
        <taxon>Lactobacillaceae</taxon>
        <taxon>Leuconostoc</taxon>
    </lineage>
</organism>
<dbReference type="STRING" id="33968.BMS77_05750"/>
<dbReference type="FunFam" id="1.20.1250.20:FF:000017">
    <property type="entry name" value="Dipeptide and tripeptide permease A"/>
    <property type="match status" value="1"/>
</dbReference>
<dbReference type="GO" id="GO:0035443">
    <property type="term" value="P:tripeptide transmembrane transport"/>
    <property type="evidence" value="ECO:0007669"/>
    <property type="project" value="UniProtKB-ARBA"/>
</dbReference>
<dbReference type="GO" id="GO:0071916">
    <property type="term" value="F:dipeptide transmembrane transporter activity"/>
    <property type="evidence" value="ECO:0007669"/>
    <property type="project" value="UniProtKB-ARBA"/>
</dbReference>
<evidence type="ECO:0000256" key="6">
    <source>
        <dbReference type="ARBA" id="ARBA00022989"/>
    </source>
</evidence>
<evidence type="ECO:0000256" key="4">
    <source>
        <dbReference type="ARBA" id="ARBA00022475"/>
    </source>
</evidence>
<dbReference type="PROSITE" id="PS01022">
    <property type="entry name" value="PTR2_1"/>
    <property type="match status" value="1"/>
</dbReference>
<comment type="caution">
    <text evidence="12">The sequence shown here is derived from an EMBL/GenBank/DDBJ whole genome shotgun (WGS) entry which is preliminary data.</text>
</comment>